<evidence type="ECO:0000313" key="1">
    <source>
        <dbReference type="EMBL" id="SVC31703.1"/>
    </source>
</evidence>
<organism evidence="1">
    <name type="scientific">marine metagenome</name>
    <dbReference type="NCBI Taxonomy" id="408172"/>
    <lineage>
        <taxon>unclassified sequences</taxon>
        <taxon>metagenomes</taxon>
        <taxon>ecological metagenomes</taxon>
    </lineage>
</organism>
<feature type="non-terminal residue" evidence="1">
    <location>
        <position position="1"/>
    </location>
</feature>
<sequence>CSTKTFMDIFEIDYKNVYFKHDSNYPESSENIIVFKV</sequence>
<name>A0A382L6Z9_9ZZZZ</name>
<dbReference type="EMBL" id="UINC01084758">
    <property type="protein sequence ID" value="SVC31703.1"/>
    <property type="molecule type" value="Genomic_DNA"/>
</dbReference>
<proteinExistence type="predicted"/>
<protein>
    <submittedName>
        <fullName evidence="1">Uncharacterized protein</fullName>
    </submittedName>
</protein>
<gene>
    <name evidence="1" type="ORF">METZ01_LOCUS284557</name>
</gene>
<dbReference type="AlphaFoldDB" id="A0A382L6Z9"/>
<reference evidence="1" key="1">
    <citation type="submission" date="2018-05" db="EMBL/GenBank/DDBJ databases">
        <authorList>
            <person name="Lanie J.A."/>
            <person name="Ng W.-L."/>
            <person name="Kazmierczak K.M."/>
            <person name="Andrzejewski T.M."/>
            <person name="Davidsen T.M."/>
            <person name="Wayne K.J."/>
            <person name="Tettelin H."/>
            <person name="Glass J.I."/>
            <person name="Rusch D."/>
            <person name="Podicherti R."/>
            <person name="Tsui H.-C.T."/>
            <person name="Winkler M.E."/>
        </authorList>
    </citation>
    <scope>NUCLEOTIDE SEQUENCE</scope>
</reference>
<accession>A0A382L6Z9</accession>